<proteinExistence type="predicted"/>
<reference evidence="3 4" key="1">
    <citation type="submission" date="2013-11" db="EMBL/GenBank/DDBJ databases">
        <title>Comparative genomics of Ignicoccus.</title>
        <authorList>
            <person name="Podar M."/>
        </authorList>
    </citation>
    <scope>NUCLEOTIDE SEQUENCE [LARGE SCALE GENOMIC DNA]</scope>
    <source>
        <strain evidence="3 4">DSM 13165</strain>
    </source>
</reference>
<dbReference type="EMBL" id="CP006867">
    <property type="protein sequence ID" value="ALU12531.1"/>
    <property type="molecule type" value="Genomic_DNA"/>
</dbReference>
<dbReference type="Proteomes" id="UP000060778">
    <property type="component" value="Chromosome"/>
</dbReference>
<dbReference type="RefSeq" id="WP_075049914.1">
    <property type="nucleotide sequence ID" value="NZ_CP006867.1"/>
</dbReference>
<feature type="coiled-coil region" evidence="1">
    <location>
        <begin position="65"/>
        <end position="92"/>
    </location>
</feature>
<dbReference type="GeneID" id="30680371"/>
<gene>
    <name evidence="3" type="ORF">EYM_04920</name>
</gene>
<protein>
    <submittedName>
        <fullName evidence="3">Uncharacterized protein</fullName>
    </submittedName>
</protein>
<evidence type="ECO:0000256" key="2">
    <source>
        <dbReference type="SAM" id="Phobius"/>
    </source>
</evidence>
<dbReference type="AlphaFoldDB" id="A0A0U3EDM2"/>
<keyword evidence="1" id="KW-0175">Coiled coil</keyword>
<evidence type="ECO:0000256" key="1">
    <source>
        <dbReference type="SAM" id="Coils"/>
    </source>
</evidence>
<evidence type="ECO:0000313" key="3">
    <source>
        <dbReference type="EMBL" id="ALU12531.1"/>
    </source>
</evidence>
<feature type="transmembrane region" description="Helical" evidence="2">
    <location>
        <begin position="7"/>
        <end position="27"/>
    </location>
</feature>
<keyword evidence="2" id="KW-0472">Membrane</keyword>
<keyword evidence="2" id="KW-0812">Transmembrane</keyword>
<feature type="transmembrane region" description="Helical" evidence="2">
    <location>
        <begin position="39"/>
        <end position="60"/>
    </location>
</feature>
<accession>A0A0U3EDM2</accession>
<sequence>MIRIKLVGASLSIISLVAIALTTYSLFAPLDVSIQIIKITNWLVVVALSIILGWIGVIMLRAEEPKSAEELREELRKEIEEMKKDIERAMKEQA</sequence>
<dbReference type="KEGG" id="iis:EYM_04920"/>
<evidence type="ECO:0000313" key="4">
    <source>
        <dbReference type="Proteomes" id="UP000060778"/>
    </source>
</evidence>
<dbReference type="STRING" id="940295.EYM_04920"/>
<organism evidence="3 4">
    <name type="scientific">Ignicoccus islandicus DSM 13165</name>
    <dbReference type="NCBI Taxonomy" id="940295"/>
    <lineage>
        <taxon>Archaea</taxon>
        <taxon>Thermoproteota</taxon>
        <taxon>Thermoprotei</taxon>
        <taxon>Desulfurococcales</taxon>
        <taxon>Desulfurococcaceae</taxon>
        <taxon>Ignicoccus</taxon>
    </lineage>
</organism>
<name>A0A0U3EDM2_9CREN</name>
<keyword evidence="2" id="KW-1133">Transmembrane helix</keyword>
<keyword evidence="4" id="KW-1185">Reference proteome</keyword>